<keyword evidence="5" id="KW-1185">Reference proteome</keyword>
<dbReference type="GO" id="GO:0016758">
    <property type="term" value="F:hexosyltransferase activity"/>
    <property type="evidence" value="ECO:0007669"/>
    <property type="project" value="InterPro"/>
</dbReference>
<organism evidence="4 5">
    <name type="scientific">Amycolatopsis coloradensis</name>
    <dbReference type="NCBI Taxonomy" id="76021"/>
    <lineage>
        <taxon>Bacteria</taxon>
        <taxon>Bacillati</taxon>
        <taxon>Actinomycetota</taxon>
        <taxon>Actinomycetes</taxon>
        <taxon>Pseudonocardiales</taxon>
        <taxon>Pseudonocardiaceae</taxon>
        <taxon>Amycolatopsis</taxon>
    </lineage>
</organism>
<dbReference type="AlphaFoldDB" id="A0A1R0KK80"/>
<dbReference type="InterPro" id="IPR002213">
    <property type="entry name" value="UDP_glucos_trans"/>
</dbReference>
<dbReference type="NCBIfam" id="TIGR01426">
    <property type="entry name" value="MGT"/>
    <property type="match status" value="1"/>
</dbReference>
<comment type="similarity">
    <text evidence="1">Belongs to the UDP-glycosyltransferase family.</text>
</comment>
<dbReference type="InterPro" id="IPR050426">
    <property type="entry name" value="Glycosyltransferase_28"/>
</dbReference>
<dbReference type="CDD" id="cd03784">
    <property type="entry name" value="GT1_Gtf-like"/>
    <property type="match status" value="1"/>
</dbReference>
<dbReference type="Proteomes" id="UP000187486">
    <property type="component" value="Unassembled WGS sequence"/>
</dbReference>
<dbReference type="PANTHER" id="PTHR48050">
    <property type="entry name" value="STEROL 3-BETA-GLUCOSYLTRANSFERASE"/>
    <property type="match status" value="1"/>
</dbReference>
<dbReference type="PANTHER" id="PTHR48050:SF13">
    <property type="entry name" value="STEROL 3-BETA-GLUCOSYLTRANSFERASE UGT80A2"/>
    <property type="match status" value="1"/>
</dbReference>
<dbReference type="STRING" id="76021.BS329_30265"/>
<gene>
    <name evidence="4" type="ORF">BS329_30265</name>
</gene>
<comment type="caution">
    <text evidence="4">The sequence shown here is derived from an EMBL/GenBank/DDBJ whole genome shotgun (WGS) entry which is preliminary data.</text>
</comment>
<name>A0A1R0KK80_9PSEU</name>
<keyword evidence="2 4" id="KW-0808">Transferase</keyword>
<dbReference type="Gene3D" id="3.40.50.2000">
    <property type="entry name" value="Glycogen Phosphorylase B"/>
    <property type="match status" value="2"/>
</dbReference>
<accession>A0A1R0KK80</accession>
<evidence type="ECO:0000256" key="1">
    <source>
        <dbReference type="ARBA" id="ARBA00009995"/>
    </source>
</evidence>
<dbReference type="GO" id="GO:0017000">
    <property type="term" value="P:antibiotic biosynthetic process"/>
    <property type="evidence" value="ECO:0007669"/>
    <property type="project" value="UniProtKB-ARBA"/>
</dbReference>
<dbReference type="Pfam" id="PF06722">
    <property type="entry name" value="EryCIII-like_C"/>
    <property type="match status" value="1"/>
</dbReference>
<sequence>MTSLHGSRQDIMQKHIAMIGCTAPSHIYPSLAIIRELVARGHRVSYVVGEPLTGLIEPTGAEVVSHPSILPLGDQAAWPEDPGSQMRVFLDEGIQVMPVLTDFYDENRPDLLLYDIGGLTAPLLGKRYDVPAVQLSPTYVAWDGYEDDMREILDSLRGSPSGKDYFATFTRWLKENGIEADAWDWISHPEQVLALLPRAMQPHVERVPSSVRFVGPALDPERLADRSWTPPSNGKKVLLMSLGTAFTDQIDLFRACVDGFRDSDWHVVISIGQTDPADLGPLPEHIEVHPFVPQLAVLEAASAFITHAGMGGSTESLWYGVPTVAIPLATDGFANAAKLAELGVGEELAAPDVTASVLRAAVERVAGSPSVAARLAEVRAETRGNGGIDRAVDAVESFLK</sequence>
<dbReference type="EMBL" id="MQUQ01000017">
    <property type="protein sequence ID" value="OLZ46515.1"/>
    <property type="molecule type" value="Genomic_DNA"/>
</dbReference>
<proteinExistence type="inferred from homology"/>
<reference evidence="4 5" key="1">
    <citation type="submission" date="2016-01" db="EMBL/GenBank/DDBJ databases">
        <title>Amycolatopsis coloradensis genome sequencing and assembly.</title>
        <authorList>
            <person name="Mayilraj S."/>
        </authorList>
    </citation>
    <scope>NUCLEOTIDE SEQUENCE [LARGE SCALE GENOMIC DNA]</scope>
    <source>
        <strain evidence="4 5">DSM 44225</strain>
    </source>
</reference>
<evidence type="ECO:0000256" key="2">
    <source>
        <dbReference type="ARBA" id="ARBA00022679"/>
    </source>
</evidence>
<dbReference type="InterPro" id="IPR010610">
    <property type="entry name" value="EryCIII-like_C"/>
</dbReference>
<evidence type="ECO:0000259" key="3">
    <source>
        <dbReference type="Pfam" id="PF06722"/>
    </source>
</evidence>
<dbReference type="SUPFAM" id="SSF53756">
    <property type="entry name" value="UDP-Glycosyltransferase/glycogen phosphorylase"/>
    <property type="match status" value="1"/>
</dbReference>
<dbReference type="FunFam" id="3.40.50.2000:FF:000072">
    <property type="entry name" value="Glycosyl transferase"/>
    <property type="match status" value="1"/>
</dbReference>
<evidence type="ECO:0000313" key="4">
    <source>
        <dbReference type="EMBL" id="OLZ46515.1"/>
    </source>
</evidence>
<dbReference type="InterPro" id="IPR006326">
    <property type="entry name" value="UDPGT_MGT-like"/>
</dbReference>
<feature type="domain" description="Erythromycin biosynthesis protein CIII-like C-terminal" evidence="3">
    <location>
        <begin position="260"/>
        <end position="382"/>
    </location>
</feature>
<dbReference type="GO" id="GO:0008194">
    <property type="term" value="F:UDP-glycosyltransferase activity"/>
    <property type="evidence" value="ECO:0007669"/>
    <property type="project" value="InterPro"/>
</dbReference>
<evidence type="ECO:0000313" key="5">
    <source>
        <dbReference type="Proteomes" id="UP000187486"/>
    </source>
</evidence>
<protein>
    <submittedName>
        <fullName evidence="4">UDP glycosyltransferase</fullName>
    </submittedName>
</protein>